<keyword evidence="2" id="KW-1185">Reference proteome</keyword>
<reference evidence="1 2" key="1">
    <citation type="journal article" date="2013" name="PLoS Genet.">
        <title>The genome and development-dependent transcriptomes of Pyronema confluens: a window into fungal evolution.</title>
        <authorList>
            <person name="Traeger S."/>
            <person name="Altegoer F."/>
            <person name="Freitag M."/>
            <person name="Gabaldon T."/>
            <person name="Kempken F."/>
            <person name="Kumar A."/>
            <person name="Marcet-Houben M."/>
            <person name="Poggeler S."/>
            <person name="Stajich J.E."/>
            <person name="Nowrousian M."/>
        </authorList>
    </citation>
    <scope>NUCLEOTIDE SEQUENCE [LARGE SCALE GENOMIC DNA]</scope>
    <source>
        <strain evidence="2">CBS 100304</strain>
        <tissue evidence="1">Vegetative mycelium</tissue>
    </source>
</reference>
<proteinExistence type="predicted"/>
<evidence type="ECO:0000313" key="2">
    <source>
        <dbReference type="Proteomes" id="UP000018144"/>
    </source>
</evidence>
<sequence>MDDGSYPALRSVSYTMTLTQFANGYACFCISWVFFCLHHTCIQAGPAYDIF</sequence>
<gene>
    <name evidence="1" type="ORF">PCON_02058</name>
</gene>
<accession>U4LNV9</accession>
<dbReference type="AlphaFoldDB" id="U4LNV9"/>
<evidence type="ECO:0000313" key="1">
    <source>
        <dbReference type="EMBL" id="CCX33816.1"/>
    </source>
</evidence>
<dbReference type="Proteomes" id="UP000018144">
    <property type="component" value="Unassembled WGS sequence"/>
</dbReference>
<protein>
    <submittedName>
        <fullName evidence="1">Uncharacterized protein</fullName>
    </submittedName>
</protein>
<organism evidence="1 2">
    <name type="scientific">Pyronema omphalodes (strain CBS 100304)</name>
    <name type="common">Pyronema confluens</name>
    <dbReference type="NCBI Taxonomy" id="1076935"/>
    <lineage>
        <taxon>Eukaryota</taxon>
        <taxon>Fungi</taxon>
        <taxon>Dikarya</taxon>
        <taxon>Ascomycota</taxon>
        <taxon>Pezizomycotina</taxon>
        <taxon>Pezizomycetes</taxon>
        <taxon>Pezizales</taxon>
        <taxon>Pyronemataceae</taxon>
        <taxon>Pyronema</taxon>
    </lineage>
</organism>
<name>U4LNV9_PYROM</name>
<dbReference type="EMBL" id="HF936249">
    <property type="protein sequence ID" value="CCX33816.1"/>
    <property type="molecule type" value="Genomic_DNA"/>
</dbReference>